<protein>
    <submittedName>
        <fullName evidence="3">Zn-ribbon domain-containing OB-fold protein</fullName>
    </submittedName>
</protein>
<accession>A0ABS9L9N7</accession>
<sequence>MSEKAAPRPTPDTQPFFDAAARGELSLPKCRDCGELFFYPRSWCPRCSSADLEWTPCSGRARLHSYLINTRPAPGFEDETPYSIAVVELEEGPRMMTNIVGVPQTPEHLVLDMELEVVFDKHGEVAVPKFMPAGGAR</sequence>
<evidence type="ECO:0000259" key="2">
    <source>
        <dbReference type="Pfam" id="PF12172"/>
    </source>
</evidence>
<dbReference type="Proteomes" id="UP001165368">
    <property type="component" value="Unassembled WGS sequence"/>
</dbReference>
<proteinExistence type="predicted"/>
<dbReference type="EMBL" id="JAKLTQ010000013">
    <property type="protein sequence ID" value="MCG2623411.1"/>
    <property type="molecule type" value="Genomic_DNA"/>
</dbReference>
<organism evidence="3 4">
    <name type="scientific">Arthrobacter hankyongi</name>
    <dbReference type="NCBI Taxonomy" id="2904801"/>
    <lineage>
        <taxon>Bacteria</taxon>
        <taxon>Bacillati</taxon>
        <taxon>Actinomycetota</taxon>
        <taxon>Actinomycetes</taxon>
        <taxon>Micrococcales</taxon>
        <taxon>Micrococcaceae</taxon>
        <taxon>Arthrobacter</taxon>
    </lineage>
</organism>
<evidence type="ECO:0000259" key="1">
    <source>
        <dbReference type="Pfam" id="PF01796"/>
    </source>
</evidence>
<dbReference type="Gene3D" id="6.10.30.10">
    <property type="match status" value="1"/>
</dbReference>
<keyword evidence="4" id="KW-1185">Reference proteome</keyword>
<dbReference type="Pfam" id="PF01796">
    <property type="entry name" value="OB_ChsH2_C"/>
    <property type="match status" value="1"/>
</dbReference>
<feature type="domain" description="ChsH2 rubredoxin-like zinc ribbon" evidence="2">
    <location>
        <begin position="17"/>
        <end position="53"/>
    </location>
</feature>
<dbReference type="InterPro" id="IPR052513">
    <property type="entry name" value="Thioester_dehydratase-like"/>
</dbReference>
<evidence type="ECO:0000313" key="3">
    <source>
        <dbReference type="EMBL" id="MCG2623411.1"/>
    </source>
</evidence>
<dbReference type="Pfam" id="PF12172">
    <property type="entry name" value="zf-ChsH2"/>
    <property type="match status" value="1"/>
</dbReference>
<reference evidence="3" key="1">
    <citation type="submission" date="2022-01" db="EMBL/GenBank/DDBJ databases">
        <authorList>
            <person name="Jo J.-H."/>
            <person name="Im W.-T."/>
        </authorList>
    </citation>
    <scope>NUCLEOTIDE SEQUENCE</scope>
    <source>
        <strain evidence="3">I2-34</strain>
    </source>
</reference>
<dbReference type="InterPro" id="IPR022002">
    <property type="entry name" value="ChsH2_Znr"/>
</dbReference>
<name>A0ABS9L9N7_9MICC</name>
<dbReference type="PANTHER" id="PTHR34075:SF5">
    <property type="entry name" value="BLR3430 PROTEIN"/>
    <property type="match status" value="1"/>
</dbReference>
<feature type="domain" description="ChsH2 C-terminal OB-fold" evidence="1">
    <location>
        <begin position="54"/>
        <end position="120"/>
    </location>
</feature>
<dbReference type="SUPFAM" id="SSF50249">
    <property type="entry name" value="Nucleic acid-binding proteins"/>
    <property type="match status" value="1"/>
</dbReference>
<dbReference type="InterPro" id="IPR002878">
    <property type="entry name" value="ChsH2_C"/>
</dbReference>
<dbReference type="PANTHER" id="PTHR34075">
    <property type="entry name" value="BLR3430 PROTEIN"/>
    <property type="match status" value="1"/>
</dbReference>
<comment type="caution">
    <text evidence="3">The sequence shown here is derived from an EMBL/GenBank/DDBJ whole genome shotgun (WGS) entry which is preliminary data.</text>
</comment>
<dbReference type="InterPro" id="IPR012340">
    <property type="entry name" value="NA-bd_OB-fold"/>
</dbReference>
<evidence type="ECO:0000313" key="4">
    <source>
        <dbReference type="Proteomes" id="UP001165368"/>
    </source>
</evidence>
<gene>
    <name evidence="3" type="ORF">LVY72_16055</name>
</gene>
<dbReference type="RefSeq" id="WP_237822692.1">
    <property type="nucleotide sequence ID" value="NZ_JAKLTQ010000013.1"/>
</dbReference>